<comment type="caution">
    <text evidence="1">The sequence shown here is derived from an EMBL/GenBank/DDBJ whole genome shotgun (WGS) entry which is preliminary data.</text>
</comment>
<dbReference type="OrthoDB" id="8694957at2"/>
<gene>
    <name evidence="1" type="ORF">EHV23_06815</name>
</gene>
<organism evidence="1 2">
    <name type="scientific">Lautropia dentalis</name>
    <dbReference type="NCBI Taxonomy" id="2490857"/>
    <lineage>
        <taxon>Bacteria</taxon>
        <taxon>Pseudomonadati</taxon>
        <taxon>Pseudomonadota</taxon>
        <taxon>Betaproteobacteria</taxon>
        <taxon>Burkholderiales</taxon>
        <taxon>Burkholderiaceae</taxon>
        <taxon>Lautropia</taxon>
    </lineage>
</organism>
<dbReference type="AlphaFoldDB" id="A0A3R8MTK2"/>
<dbReference type="Proteomes" id="UP000270261">
    <property type="component" value="Unassembled WGS sequence"/>
</dbReference>
<protein>
    <submittedName>
        <fullName evidence="1">Uncharacterized protein</fullName>
    </submittedName>
</protein>
<evidence type="ECO:0000313" key="2">
    <source>
        <dbReference type="Proteomes" id="UP000270261"/>
    </source>
</evidence>
<proteinExistence type="predicted"/>
<dbReference type="EMBL" id="RRUE01000001">
    <property type="protein sequence ID" value="RRN46152.1"/>
    <property type="molecule type" value="Genomic_DNA"/>
</dbReference>
<keyword evidence="2" id="KW-1185">Reference proteome</keyword>
<name>A0A3R8MTK2_9BURK</name>
<evidence type="ECO:0000313" key="1">
    <source>
        <dbReference type="EMBL" id="RRN46152.1"/>
    </source>
</evidence>
<reference evidence="1 2" key="1">
    <citation type="submission" date="2018-11" db="EMBL/GenBank/DDBJ databases">
        <title>Genome sequencing of Lautropia sp. KCOM 2505 (= ChDC F240).</title>
        <authorList>
            <person name="Kook J.-K."/>
            <person name="Park S.-N."/>
            <person name="Lim Y.K."/>
        </authorList>
    </citation>
    <scope>NUCLEOTIDE SEQUENCE [LARGE SCALE GENOMIC DNA]</scope>
    <source>
        <strain evidence="1 2">KCOM 2505</strain>
    </source>
</reference>
<sequence>MKRDMPRNYLPDDERQQVLRDGGMNAVYMAESAEARRVGDEDAAWAWLAMAELPAETLLALKEALGAQFLREMGFNTAPADEAYGAGWLNR</sequence>
<accession>A0A3R8MTK2</accession>